<keyword evidence="9 19" id="KW-0067">ATP-binding</keyword>
<keyword evidence="7 18" id="KW-0479">Metal-binding</keyword>
<dbReference type="PROSITE" id="PS50975">
    <property type="entry name" value="ATP_GRASP"/>
    <property type="match status" value="1"/>
</dbReference>
<dbReference type="GO" id="GO:0009252">
    <property type="term" value="P:peptidoglycan biosynthetic process"/>
    <property type="evidence" value="ECO:0007669"/>
    <property type="project" value="UniProtKB-UniRule"/>
</dbReference>
<dbReference type="PROSITE" id="PS00844">
    <property type="entry name" value="DALA_DALA_LIGASE_2"/>
    <property type="match status" value="1"/>
</dbReference>
<sequence length="302" mass="32626">MKPEKMKVAVLAGGISRERDVSLRSGAAVAKALRSVGVKVLEVDVKERGVKVPQGTDICFLCLHGTYGEDGEIQAELEAAQMPFTGSGSVASALAFDKLKAKEALVGAGVPMAESMAWRRDHDWKPPYVCKPVADGSSFGVYLVREEKEVAAVKKSVEKWKGTMMIERLVEGTEMTVGILGEMALPVVEIRPAKGFYDYQNKYTVGATQYLCPAPIPKEKAEELQSIARSAHQALGCEVLSRVDLILDAEGKTTVLEVNTLPGMTDLSLLPKAGRTAGIDFASLCLKILELSWEKTKKGVVK</sequence>
<evidence type="ECO:0000256" key="4">
    <source>
        <dbReference type="ARBA" id="ARBA00012216"/>
    </source>
</evidence>
<dbReference type="Proteomes" id="UP000051269">
    <property type="component" value="Unassembled WGS sequence"/>
</dbReference>
<dbReference type="PANTHER" id="PTHR23132:SF23">
    <property type="entry name" value="D-ALANINE--D-ALANINE LIGASE B"/>
    <property type="match status" value="1"/>
</dbReference>
<comment type="catalytic activity">
    <reaction evidence="15 16">
        <text>2 D-alanine + ATP = D-alanyl-D-alanine + ADP + phosphate + H(+)</text>
        <dbReference type="Rhea" id="RHEA:11224"/>
        <dbReference type="ChEBI" id="CHEBI:15378"/>
        <dbReference type="ChEBI" id="CHEBI:30616"/>
        <dbReference type="ChEBI" id="CHEBI:43474"/>
        <dbReference type="ChEBI" id="CHEBI:57416"/>
        <dbReference type="ChEBI" id="CHEBI:57822"/>
        <dbReference type="ChEBI" id="CHEBI:456216"/>
        <dbReference type="EC" id="6.3.2.4"/>
    </reaction>
</comment>
<feature type="active site" evidence="17">
    <location>
        <position position="268"/>
    </location>
</feature>
<dbReference type="EMBL" id="LIBO01000007">
    <property type="protein sequence ID" value="KRO63116.1"/>
    <property type="molecule type" value="Genomic_DNA"/>
</dbReference>
<feature type="active site" evidence="17">
    <location>
        <position position="137"/>
    </location>
</feature>
<feature type="binding site" evidence="18">
    <location>
        <position position="257"/>
    </location>
    <ligand>
        <name>Mg(2+)</name>
        <dbReference type="ChEBI" id="CHEBI:18420"/>
        <label>1</label>
    </ligand>
</feature>
<evidence type="ECO:0000256" key="9">
    <source>
        <dbReference type="ARBA" id="ARBA00022840"/>
    </source>
</evidence>
<dbReference type="GO" id="GO:0008360">
    <property type="term" value="P:regulation of cell shape"/>
    <property type="evidence" value="ECO:0007669"/>
    <property type="project" value="UniProtKB-KW"/>
</dbReference>
<keyword evidence="11 16" id="KW-0133">Cell shape</keyword>
<evidence type="ECO:0000313" key="22">
    <source>
        <dbReference type="Proteomes" id="UP000051269"/>
    </source>
</evidence>
<feature type="binding site" evidence="18">
    <location>
        <position position="259"/>
    </location>
    <ligand>
        <name>Mg(2+)</name>
        <dbReference type="ChEBI" id="CHEBI:18420"/>
        <label>2</label>
    </ligand>
</feature>
<dbReference type="UniPathway" id="UPA00219"/>
<dbReference type="GO" id="GO:0005737">
    <property type="term" value="C:cytoplasm"/>
    <property type="evidence" value="ECO:0007669"/>
    <property type="project" value="UniProtKB-SubCell"/>
</dbReference>
<dbReference type="Gene3D" id="3.30.470.20">
    <property type="entry name" value="ATP-grasp fold, B domain"/>
    <property type="match status" value="1"/>
</dbReference>
<dbReference type="AlphaFoldDB" id="A0A0R2RK71"/>
<dbReference type="PIRSF" id="PIRSF039102">
    <property type="entry name" value="Ddl/VanB"/>
    <property type="match status" value="1"/>
</dbReference>
<dbReference type="NCBIfam" id="TIGR01205">
    <property type="entry name" value="D_ala_D_alaTIGR"/>
    <property type="match status" value="1"/>
</dbReference>
<evidence type="ECO:0000256" key="6">
    <source>
        <dbReference type="ARBA" id="ARBA00022598"/>
    </source>
</evidence>
<dbReference type="GO" id="GO:0046872">
    <property type="term" value="F:metal ion binding"/>
    <property type="evidence" value="ECO:0007669"/>
    <property type="project" value="UniProtKB-KW"/>
</dbReference>
<accession>A0A0R2RK71</accession>
<dbReference type="Gene3D" id="3.40.50.20">
    <property type="match status" value="1"/>
</dbReference>
<organism evidence="21 22">
    <name type="scientific">Verrucomicrobia subdivision 6 bacterium BACL9 MAG-120507-bin52</name>
    <dbReference type="NCBI Taxonomy" id="1655590"/>
    <lineage>
        <taxon>Bacteria</taxon>
        <taxon>Pseudomonadati</taxon>
        <taxon>Verrucomicrobiota</taxon>
        <taxon>Verrucomicrobiia</taxon>
        <taxon>Verrucomicrobiales</taxon>
        <taxon>Verrucomicrobia subdivision 6</taxon>
    </lineage>
</organism>
<comment type="caution">
    <text evidence="21">The sequence shown here is derived from an EMBL/GenBank/DDBJ whole genome shotgun (WGS) entry which is preliminary data.</text>
</comment>
<evidence type="ECO:0000256" key="11">
    <source>
        <dbReference type="ARBA" id="ARBA00022960"/>
    </source>
</evidence>
<dbReference type="SUPFAM" id="SSF52440">
    <property type="entry name" value="PreATP-grasp domain"/>
    <property type="match status" value="1"/>
</dbReference>
<keyword evidence="13 18" id="KW-0464">Manganese</keyword>
<evidence type="ECO:0000313" key="21">
    <source>
        <dbReference type="EMBL" id="KRO63116.1"/>
    </source>
</evidence>
<dbReference type="Pfam" id="PF01820">
    <property type="entry name" value="Dala_Dala_lig_N"/>
    <property type="match status" value="1"/>
</dbReference>
<evidence type="ECO:0000256" key="13">
    <source>
        <dbReference type="ARBA" id="ARBA00023211"/>
    </source>
</evidence>
<dbReference type="GO" id="GO:0071555">
    <property type="term" value="P:cell wall organization"/>
    <property type="evidence" value="ECO:0007669"/>
    <property type="project" value="UniProtKB-KW"/>
</dbReference>
<dbReference type="InterPro" id="IPR013815">
    <property type="entry name" value="ATP_grasp_subdomain_1"/>
</dbReference>
<evidence type="ECO:0000259" key="20">
    <source>
        <dbReference type="PROSITE" id="PS50975"/>
    </source>
</evidence>
<evidence type="ECO:0000256" key="7">
    <source>
        <dbReference type="ARBA" id="ARBA00022723"/>
    </source>
</evidence>
<dbReference type="HAMAP" id="MF_00047">
    <property type="entry name" value="Dala_Dala_lig"/>
    <property type="match status" value="1"/>
</dbReference>
<dbReference type="InterPro" id="IPR011127">
    <property type="entry name" value="Dala_Dala_lig_N"/>
</dbReference>
<keyword evidence="14 16" id="KW-0961">Cell wall biogenesis/degradation</keyword>
<evidence type="ECO:0000256" key="12">
    <source>
        <dbReference type="ARBA" id="ARBA00022984"/>
    </source>
</evidence>
<dbReference type="PROSITE" id="PS00843">
    <property type="entry name" value="DALA_DALA_LIGASE_1"/>
    <property type="match status" value="1"/>
</dbReference>
<evidence type="ECO:0000256" key="15">
    <source>
        <dbReference type="ARBA" id="ARBA00047614"/>
    </source>
</evidence>
<dbReference type="Gene3D" id="3.30.1490.20">
    <property type="entry name" value="ATP-grasp fold, A domain"/>
    <property type="match status" value="1"/>
</dbReference>
<protein>
    <recommendedName>
        <fullName evidence="4 16">D-alanine--D-alanine ligase</fullName>
        <ecNumber evidence="4 16">6.3.2.4</ecNumber>
    </recommendedName>
    <alternativeName>
        <fullName evidence="16">D-Ala-D-Ala ligase</fullName>
    </alternativeName>
    <alternativeName>
        <fullName evidence="16">D-alanylalanine synthetase</fullName>
    </alternativeName>
</protein>
<name>A0A0R2RK71_9BACT</name>
<comment type="cofactor">
    <cofactor evidence="18">
        <name>Mg(2+)</name>
        <dbReference type="ChEBI" id="CHEBI:18420"/>
    </cofactor>
    <cofactor evidence="18">
        <name>Mn(2+)</name>
        <dbReference type="ChEBI" id="CHEBI:29035"/>
    </cofactor>
    <text evidence="18">Binds 2 magnesium or manganese ions per subunit.</text>
</comment>
<evidence type="ECO:0000256" key="18">
    <source>
        <dbReference type="PIRSR" id="PIRSR039102-3"/>
    </source>
</evidence>
<dbReference type="NCBIfam" id="NF002378">
    <property type="entry name" value="PRK01372.1"/>
    <property type="match status" value="1"/>
</dbReference>
<evidence type="ECO:0000256" key="1">
    <source>
        <dbReference type="ARBA" id="ARBA00001936"/>
    </source>
</evidence>
<dbReference type="Pfam" id="PF07478">
    <property type="entry name" value="Dala_Dala_lig_C"/>
    <property type="match status" value="1"/>
</dbReference>
<dbReference type="GO" id="GO:0005524">
    <property type="term" value="F:ATP binding"/>
    <property type="evidence" value="ECO:0007669"/>
    <property type="project" value="UniProtKB-UniRule"/>
</dbReference>
<keyword evidence="6 16" id="KW-0436">Ligase</keyword>
<keyword evidence="10 18" id="KW-0460">Magnesium</keyword>
<comment type="pathway">
    <text evidence="16">Cell wall biogenesis; peptidoglycan biosynthesis.</text>
</comment>
<comment type="similarity">
    <text evidence="3 16">Belongs to the D-alanine--D-alanine ligase family.</text>
</comment>
<feature type="active site" evidence="17">
    <location>
        <position position="18"/>
    </location>
</feature>
<keyword evidence="12 16" id="KW-0573">Peptidoglycan synthesis</keyword>
<comment type="subcellular location">
    <subcellularLocation>
        <location evidence="2 16">Cytoplasm</location>
    </subcellularLocation>
</comment>
<evidence type="ECO:0000256" key="16">
    <source>
        <dbReference type="HAMAP-Rule" id="MF_00047"/>
    </source>
</evidence>
<evidence type="ECO:0000256" key="5">
    <source>
        <dbReference type="ARBA" id="ARBA00022490"/>
    </source>
</evidence>
<evidence type="ECO:0000256" key="14">
    <source>
        <dbReference type="ARBA" id="ARBA00023316"/>
    </source>
</evidence>
<evidence type="ECO:0000256" key="8">
    <source>
        <dbReference type="ARBA" id="ARBA00022741"/>
    </source>
</evidence>
<dbReference type="FunFam" id="3.30.470.20:FF:000008">
    <property type="entry name" value="D-alanine--D-alanine ligase"/>
    <property type="match status" value="1"/>
</dbReference>
<keyword evidence="5 16" id="KW-0963">Cytoplasm</keyword>
<evidence type="ECO:0000256" key="2">
    <source>
        <dbReference type="ARBA" id="ARBA00004496"/>
    </source>
</evidence>
<evidence type="ECO:0000256" key="19">
    <source>
        <dbReference type="PROSITE-ProRule" id="PRU00409"/>
    </source>
</evidence>
<keyword evidence="8 19" id="KW-0547">Nucleotide-binding</keyword>
<dbReference type="InterPro" id="IPR011095">
    <property type="entry name" value="Dala_Dala_lig_C"/>
</dbReference>
<evidence type="ECO:0000256" key="3">
    <source>
        <dbReference type="ARBA" id="ARBA00010871"/>
    </source>
</evidence>
<dbReference type="PANTHER" id="PTHR23132">
    <property type="entry name" value="D-ALANINE--D-ALANINE LIGASE"/>
    <property type="match status" value="1"/>
</dbReference>
<feature type="binding site" evidence="18">
    <location>
        <position position="257"/>
    </location>
    <ligand>
        <name>Mg(2+)</name>
        <dbReference type="ChEBI" id="CHEBI:18420"/>
        <label>2</label>
    </ligand>
</feature>
<comment type="cofactor">
    <cofactor evidence="1">
        <name>Mn(2+)</name>
        <dbReference type="ChEBI" id="CHEBI:29035"/>
    </cofactor>
</comment>
<gene>
    <name evidence="16" type="primary">ddl</name>
    <name evidence="21" type="ORF">ABR82_01580</name>
</gene>
<feature type="binding site" evidence="18">
    <location>
        <position position="244"/>
    </location>
    <ligand>
        <name>Mg(2+)</name>
        <dbReference type="ChEBI" id="CHEBI:18420"/>
        <label>1</label>
    </ligand>
</feature>
<dbReference type="SUPFAM" id="SSF56059">
    <property type="entry name" value="Glutathione synthetase ATP-binding domain-like"/>
    <property type="match status" value="1"/>
</dbReference>
<feature type="domain" description="ATP-grasp" evidence="20">
    <location>
        <begin position="102"/>
        <end position="290"/>
    </location>
</feature>
<dbReference type="InterPro" id="IPR016185">
    <property type="entry name" value="PreATP-grasp_dom_sf"/>
</dbReference>
<evidence type="ECO:0000256" key="10">
    <source>
        <dbReference type="ARBA" id="ARBA00022842"/>
    </source>
</evidence>
<dbReference type="InterPro" id="IPR005905">
    <property type="entry name" value="D_ala_D_ala"/>
</dbReference>
<comment type="function">
    <text evidence="16">Cell wall formation.</text>
</comment>
<proteinExistence type="inferred from homology"/>
<dbReference type="InterPro" id="IPR011761">
    <property type="entry name" value="ATP-grasp"/>
</dbReference>
<dbReference type="InterPro" id="IPR000291">
    <property type="entry name" value="D-Ala_lig_Van_CS"/>
</dbReference>
<dbReference type="EC" id="6.3.2.4" evidence="4 16"/>
<dbReference type="GO" id="GO:0008716">
    <property type="term" value="F:D-alanine-D-alanine ligase activity"/>
    <property type="evidence" value="ECO:0007669"/>
    <property type="project" value="UniProtKB-UniRule"/>
</dbReference>
<evidence type="ECO:0000256" key="17">
    <source>
        <dbReference type="PIRSR" id="PIRSR039102-1"/>
    </source>
</evidence>
<reference evidence="21 22" key="1">
    <citation type="submission" date="2015-10" db="EMBL/GenBank/DDBJ databases">
        <title>Metagenome-Assembled Genomes uncover a global brackish microbiome.</title>
        <authorList>
            <person name="Hugerth L.W."/>
            <person name="Larsson J."/>
            <person name="Alneberg J."/>
            <person name="Lindh M.V."/>
            <person name="Legrand C."/>
            <person name="Pinhassi J."/>
            <person name="Andersson A.F."/>
        </authorList>
    </citation>
    <scope>NUCLEOTIDE SEQUENCE [LARGE SCALE GENOMIC DNA]</scope>
    <source>
        <strain evidence="21">BACL18 MAG-120507-bin52</strain>
    </source>
</reference>